<feature type="non-terminal residue" evidence="2">
    <location>
        <position position="72"/>
    </location>
</feature>
<accession>A0A382G684</accession>
<evidence type="ECO:0000259" key="1">
    <source>
        <dbReference type="PROSITE" id="PS50835"/>
    </source>
</evidence>
<dbReference type="EMBL" id="UINC01053525">
    <property type="protein sequence ID" value="SVB70134.1"/>
    <property type="molecule type" value="Genomic_DNA"/>
</dbReference>
<feature type="domain" description="Ig-like" evidence="1">
    <location>
        <begin position="26"/>
        <end position="72"/>
    </location>
</feature>
<evidence type="ECO:0000313" key="2">
    <source>
        <dbReference type="EMBL" id="SVB70134.1"/>
    </source>
</evidence>
<name>A0A382G684_9ZZZZ</name>
<dbReference type="PROSITE" id="PS50835">
    <property type="entry name" value="IG_LIKE"/>
    <property type="match status" value="1"/>
</dbReference>
<dbReference type="AlphaFoldDB" id="A0A382G684"/>
<dbReference type="InterPro" id="IPR007110">
    <property type="entry name" value="Ig-like_dom"/>
</dbReference>
<gene>
    <name evidence="2" type="ORF">METZ01_LOCUS222988</name>
</gene>
<reference evidence="2" key="1">
    <citation type="submission" date="2018-05" db="EMBL/GenBank/DDBJ databases">
        <authorList>
            <person name="Lanie J.A."/>
            <person name="Ng W.-L."/>
            <person name="Kazmierczak K.M."/>
            <person name="Andrzejewski T.M."/>
            <person name="Davidsen T.M."/>
            <person name="Wayne K.J."/>
            <person name="Tettelin H."/>
            <person name="Glass J.I."/>
            <person name="Rusch D."/>
            <person name="Podicherti R."/>
            <person name="Tsui H.-C.T."/>
            <person name="Winkler M.E."/>
        </authorList>
    </citation>
    <scope>NUCLEOTIDE SEQUENCE</scope>
</reference>
<organism evidence="2">
    <name type="scientific">marine metagenome</name>
    <dbReference type="NCBI Taxonomy" id="408172"/>
    <lineage>
        <taxon>unclassified sequences</taxon>
        <taxon>metagenomes</taxon>
        <taxon>ecological metagenomes</taxon>
    </lineage>
</organism>
<proteinExistence type="predicted"/>
<sequence length="72" mass="7878">MKIVVHAILLFFVILFIWSCERMNGPVEILSLNASDSLVEAGGLLSLKCVAQDEDKDPLAYSWESSSGSFSV</sequence>
<protein>
    <recommendedName>
        <fullName evidence="1">Ig-like domain-containing protein</fullName>
    </recommendedName>
</protein>